<organism evidence="1 2">
    <name type="scientific">Croceitalea dokdonensis DOKDO 023</name>
    <dbReference type="NCBI Taxonomy" id="1300341"/>
    <lineage>
        <taxon>Bacteria</taxon>
        <taxon>Pseudomonadati</taxon>
        <taxon>Bacteroidota</taxon>
        <taxon>Flavobacteriia</taxon>
        <taxon>Flavobacteriales</taxon>
        <taxon>Flavobacteriaceae</taxon>
        <taxon>Croceitalea</taxon>
    </lineage>
</organism>
<keyword evidence="2" id="KW-1185">Reference proteome</keyword>
<comment type="caution">
    <text evidence="1">The sequence shown here is derived from an EMBL/GenBank/DDBJ whole genome shotgun (WGS) entry which is preliminary data.</text>
</comment>
<proteinExistence type="predicted"/>
<accession>A0A0P7AMC2</accession>
<dbReference type="STRING" id="1300341.I595_3712"/>
<evidence type="ECO:0000313" key="2">
    <source>
        <dbReference type="Proteomes" id="UP000050280"/>
    </source>
</evidence>
<dbReference type="Proteomes" id="UP000050280">
    <property type="component" value="Unassembled WGS sequence"/>
</dbReference>
<name>A0A0P7AMC2_9FLAO</name>
<protein>
    <submittedName>
        <fullName evidence="1">Uncharacterized protein</fullName>
    </submittedName>
</protein>
<sequence>MDFLSTVFKMVLLAIECNSYQTSNDKNGFLFSHGASF</sequence>
<evidence type="ECO:0000313" key="1">
    <source>
        <dbReference type="EMBL" id="KPM30198.1"/>
    </source>
</evidence>
<dbReference type="EMBL" id="LDJX01000014">
    <property type="protein sequence ID" value="KPM30198.1"/>
    <property type="molecule type" value="Genomic_DNA"/>
</dbReference>
<dbReference type="AlphaFoldDB" id="A0A0P7AMC2"/>
<reference evidence="1 2" key="1">
    <citation type="submission" date="2015-09" db="EMBL/GenBank/DDBJ databases">
        <title>Genome sequence of the marine flavobacterium Croceitalea dokdonensis DOKDO 023 that contains proton- and sodium-pumping rhodopsins.</title>
        <authorList>
            <person name="Kwon S.-K."/>
            <person name="Lee H.K."/>
            <person name="Kwak M.-J."/>
            <person name="Kim J.F."/>
        </authorList>
    </citation>
    <scope>NUCLEOTIDE SEQUENCE [LARGE SCALE GENOMIC DNA]</scope>
    <source>
        <strain evidence="1 2">DOKDO 023</strain>
    </source>
</reference>
<gene>
    <name evidence="1" type="ORF">I595_3712</name>
</gene>